<protein>
    <submittedName>
        <fullName evidence="2">Uncharacterized protein</fullName>
    </submittedName>
</protein>
<sequence>MVREFDAESDAFKNDKAARLIDRTERTRLRDRDDRFECSEPEEDTEVGSVIGPDTAFEYWRSVLCELEGDDDPPVTREGSAPDYTSSPQAADATSISKENHFATVLEEIKVQSSEPIPERDRRPFPKHNDRLFPQEKELSGLRGQKITLAELSKTPDSPSIQPGMFKLLSMCYNRANKNYSLV</sequence>
<evidence type="ECO:0000313" key="3">
    <source>
        <dbReference type="Proteomes" id="UP000709295"/>
    </source>
</evidence>
<accession>A0A8J5IR58</accession>
<feature type="region of interest" description="Disordered" evidence="1">
    <location>
        <begin position="68"/>
        <end position="98"/>
    </location>
</feature>
<gene>
    <name evidence="2" type="ORF">JG688_00017053</name>
</gene>
<dbReference type="AlphaFoldDB" id="A0A8J5IR58"/>
<feature type="compositionally biased region" description="Polar residues" evidence="1">
    <location>
        <begin position="83"/>
        <end position="97"/>
    </location>
</feature>
<dbReference type="Proteomes" id="UP000709295">
    <property type="component" value="Unassembled WGS sequence"/>
</dbReference>
<feature type="compositionally biased region" description="Basic and acidic residues" evidence="1">
    <location>
        <begin position="117"/>
        <end position="140"/>
    </location>
</feature>
<feature type="region of interest" description="Disordered" evidence="1">
    <location>
        <begin position="112"/>
        <end position="140"/>
    </location>
</feature>
<keyword evidence="3" id="KW-1185">Reference proteome</keyword>
<comment type="caution">
    <text evidence="2">The sequence shown here is derived from an EMBL/GenBank/DDBJ whole genome shotgun (WGS) entry which is preliminary data.</text>
</comment>
<proteinExistence type="predicted"/>
<evidence type="ECO:0000313" key="2">
    <source>
        <dbReference type="EMBL" id="KAG6944480.1"/>
    </source>
</evidence>
<evidence type="ECO:0000256" key="1">
    <source>
        <dbReference type="SAM" id="MobiDB-lite"/>
    </source>
</evidence>
<name>A0A8J5IR58_9STRA</name>
<dbReference type="EMBL" id="JAENGY010002354">
    <property type="protein sequence ID" value="KAG6944480.1"/>
    <property type="molecule type" value="Genomic_DNA"/>
</dbReference>
<organism evidence="2 3">
    <name type="scientific">Phytophthora aleatoria</name>
    <dbReference type="NCBI Taxonomy" id="2496075"/>
    <lineage>
        <taxon>Eukaryota</taxon>
        <taxon>Sar</taxon>
        <taxon>Stramenopiles</taxon>
        <taxon>Oomycota</taxon>
        <taxon>Peronosporomycetes</taxon>
        <taxon>Peronosporales</taxon>
        <taxon>Peronosporaceae</taxon>
        <taxon>Phytophthora</taxon>
    </lineage>
</organism>
<reference evidence="2" key="1">
    <citation type="submission" date="2021-01" db="EMBL/GenBank/DDBJ databases">
        <title>Phytophthora aleatoria, a newly-described species from Pinus radiata is distinct from Phytophthora cactorum isolates based on comparative genomics.</title>
        <authorList>
            <person name="Mcdougal R."/>
            <person name="Panda P."/>
            <person name="Williams N."/>
            <person name="Studholme D.J."/>
        </authorList>
    </citation>
    <scope>NUCLEOTIDE SEQUENCE</scope>
    <source>
        <strain evidence="2">NZFS 4037</strain>
    </source>
</reference>